<protein>
    <submittedName>
        <fullName evidence="1">Acyl carrier protein</fullName>
    </submittedName>
</protein>
<dbReference type="SUPFAM" id="SSF47336">
    <property type="entry name" value="ACP-like"/>
    <property type="match status" value="1"/>
</dbReference>
<sequence>MIDDDRLRKVFRSALSLPDDFPVDSLEYRGIDKWDSLAHMSLVAALEDEFDVMIDTDDVIDMSSFGKARELLEKHLV</sequence>
<reference evidence="1" key="1">
    <citation type="submission" date="2021-03" db="EMBL/GenBank/DDBJ databases">
        <authorList>
            <person name="Kanchanasin P."/>
            <person name="Saeng-In P."/>
            <person name="Phongsopitanun W."/>
            <person name="Yuki M."/>
            <person name="Kudo T."/>
            <person name="Ohkuma M."/>
            <person name="Tanasupawat S."/>
        </authorList>
    </citation>
    <scope>NUCLEOTIDE SEQUENCE</scope>
    <source>
        <strain evidence="1">GKU 128</strain>
    </source>
</reference>
<dbReference type="Proteomes" id="UP000669179">
    <property type="component" value="Unassembled WGS sequence"/>
</dbReference>
<dbReference type="EMBL" id="JAGEOJ010000015">
    <property type="protein sequence ID" value="MBO2452177.1"/>
    <property type="molecule type" value="Genomic_DNA"/>
</dbReference>
<comment type="caution">
    <text evidence="1">The sequence shown here is derived from an EMBL/GenBank/DDBJ whole genome shotgun (WGS) entry which is preliminary data.</text>
</comment>
<name>A0A939PH55_9ACTN</name>
<dbReference type="RefSeq" id="WP_208260064.1">
    <property type="nucleotide sequence ID" value="NZ_JAGEOJ010000015.1"/>
</dbReference>
<dbReference type="AlphaFoldDB" id="A0A939PH55"/>
<dbReference type="Gene3D" id="1.10.1200.10">
    <property type="entry name" value="ACP-like"/>
    <property type="match status" value="1"/>
</dbReference>
<gene>
    <name evidence="1" type="ORF">J4573_34165</name>
</gene>
<evidence type="ECO:0000313" key="1">
    <source>
        <dbReference type="EMBL" id="MBO2452177.1"/>
    </source>
</evidence>
<dbReference type="InterPro" id="IPR036736">
    <property type="entry name" value="ACP-like_sf"/>
</dbReference>
<proteinExistence type="predicted"/>
<organism evidence="1 2">
    <name type="scientific">Actinomadura barringtoniae</name>
    <dbReference type="NCBI Taxonomy" id="1427535"/>
    <lineage>
        <taxon>Bacteria</taxon>
        <taxon>Bacillati</taxon>
        <taxon>Actinomycetota</taxon>
        <taxon>Actinomycetes</taxon>
        <taxon>Streptosporangiales</taxon>
        <taxon>Thermomonosporaceae</taxon>
        <taxon>Actinomadura</taxon>
    </lineage>
</organism>
<evidence type="ECO:0000313" key="2">
    <source>
        <dbReference type="Proteomes" id="UP000669179"/>
    </source>
</evidence>
<accession>A0A939PH55</accession>
<keyword evidence="2" id="KW-1185">Reference proteome</keyword>